<dbReference type="Proteomes" id="UP000054099">
    <property type="component" value="Unassembled WGS sequence"/>
</dbReference>
<evidence type="ECO:0000313" key="2">
    <source>
        <dbReference type="EMBL" id="KSU84012.1"/>
    </source>
</evidence>
<keyword evidence="3" id="KW-1185">Reference proteome</keyword>
<dbReference type="OrthoDB" id="9812429at2"/>
<name>A0A0V8JAW5_9BACL</name>
<sequence>MNWLEHLKFYVQKLTDWMVNENWSDSVQLPMEERESFARKKQALHERNAVLVNNNVEAQVLRHSVFNDTRQVDYVLHFSNLIRHGFDFYVEEWIQQRRAVFKDDVLISDQLLNPEGKHKEKVKIERETDPPEPRKHTYDRLAAVQYAERWWNTYNPAYKSFDVDCTNYISQCLHAGGGIPMAHHGTRSKGWWFKYHDWSYSWTVANAMRWYLSGSKATLQAREKSSASQLIPGDVICYDFDGDGHWQHTTIVVGKDSSGEPLVNAHSTDSRMRYWRYEDSTAYTPKIKYKFFHIT</sequence>
<reference evidence="2 3" key="1">
    <citation type="journal article" date="2014" name="Antonie Van Leeuwenhoek">
        <title>Fictibacillus enclensis sp. nov., isolated from marine sediment.</title>
        <authorList>
            <person name="Dastager S.G."/>
            <person name="Mawlankar R."/>
            <person name="Srinivasan K."/>
            <person name="Tang S.K."/>
            <person name="Lee J.C."/>
            <person name="Ramana V.V."/>
            <person name="Shouche Y.S."/>
        </authorList>
    </citation>
    <scope>NUCLEOTIDE SEQUENCE [LARGE SCALE GENOMIC DNA]</scope>
    <source>
        <strain evidence="2 3">NIO-1003</strain>
    </source>
</reference>
<dbReference type="Gene3D" id="3.90.1720.10">
    <property type="entry name" value="endopeptidase domain like (from Nostoc punctiforme)"/>
    <property type="match status" value="1"/>
</dbReference>
<gene>
    <name evidence="2" type="ORF">AS030_00095</name>
</gene>
<dbReference type="EMBL" id="LNQN01000001">
    <property type="protein sequence ID" value="KSU84012.1"/>
    <property type="molecule type" value="Genomic_DNA"/>
</dbReference>
<organism evidence="2 3">
    <name type="scientific">Fictibacillus enclensis</name>
    <dbReference type="NCBI Taxonomy" id="1017270"/>
    <lineage>
        <taxon>Bacteria</taxon>
        <taxon>Bacillati</taxon>
        <taxon>Bacillota</taxon>
        <taxon>Bacilli</taxon>
        <taxon>Bacillales</taxon>
        <taxon>Fictibacillaceae</taxon>
        <taxon>Fictibacillus</taxon>
    </lineage>
</organism>
<dbReference type="RefSeq" id="WP_061967018.1">
    <property type="nucleotide sequence ID" value="NZ_FMAV01000001.1"/>
</dbReference>
<protein>
    <recommendedName>
        <fullName evidence="1">Putative amidase domain-containing protein</fullName>
    </recommendedName>
</protein>
<comment type="caution">
    <text evidence="2">The sequence shown here is derived from an EMBL/GenBank/DDBJ whole genome shotgun (WGS) entry which is preliminary data.</text>
</comment>
<evidence type="ECO:0000313" key="3">
    <source>
        <dbReference type="Proteomes" id="UP000054099"/>
    </source>
</evidence>
<accession>A0A0V8JAW5</accession>
<dbReference type="PANTHER" id="PTHR40032">
    <property type="entry name" value="EXPORTED PROTEIN-RELATED"/>
    <property type="match status" value="1"/>
</dbReference>
<proteinExistence type="predicted"/>
<dbReference type="AlphaFoldDB" id="A0A0V8JAW5"/>
<feature type="domain" description="Putative amidase" evidence="1">
    <location>
        <begin position="138"/>
        <end position="291"/>
    </location>
</feature>
<dbReference type="InterPro" id="IPR024301">
    <property type="entry name" value="Amidase_6"/>
</dbReference>
<evidence type="ECO:0000259" key="1">
    <source>
        <dbReference type="Pfam" id="PF12671"/>
    </source>
</evidence>
<dbReference type="Pfam" id="PF12671">
    <property type="entry name" value="Amidase_6"/>
    <property type="match status" value="1"/>
</dbReference>
<dbReference type="PANTHER" id="PTHR40032:SF1">
    <property type="entry name" value="EXPORTED PROTEIN"/>
    <property type="match status" value="1"/>
</dbReference>